<dbReference type="OrthoDB" id="5372708at2759"/>
<dbReference type="Proteomes" id="UP000276215">
    <property type="component" value="Unassembled WGS sequence"/>
</dbReference>
<evidence type="ECO:0000313" key="1">
    <source>
        <dbReference type="EMBL" id="RPA90304.1"/>
    </source>
</evidence>
<reference evidence="1 2" key="1">
    <citation type="journal article" date="2018" name="Nat. Ecol. Evol.">
        <title>Pezizomycetes genomes reveal the molecular basis of ectomycorrhizal truffle lifestyle.</title>
        <authorList>
            <person name="Murat C."/>
            <person name="Payen T."/>
            <person name="Noel B."/>
            <person name="Kuo A."/>
            <person name="Morin E."/>
            <person name="Chen J."/>
            <person name="Kohler A."/>
            <person name="Krizsan K."/>
            <person name="Balestrini R."/>
            <person name="Da Silva C."/>
            <person name="Montanini B."/>
            <person name="Hainaut M."/>
            <person name="Levati E."/>
            <person name="Barry K.W."/>
            <person name="Belfiori B."/>
            <person name="Cichocki N."/>
            <person name="Clum A."/>
            <person name="Dockter R.B."/>
            <person name="Fauchery L."/>
            <person name="Guy J."/>
            <person name="Iotti M."/>
            <person name="Le Tacon F."/>
            <person name="Lindquist E.A."/>
            <person name="Lipzen A."/>
            <person name="Malagnac F."/>
            <person name="Mello A."/>
            <person name="Molinier V."/>
            <person name="Miyauchi S."/>
            <person name="Poulain J."/>
            <person name="Riccioni C."/>
            <person name="Rubini A."/>
            <person name="Sitrit Y."/>
            <person name="Splivallo R."/>
            <person name="Traeger S."/>
            <person name="Wang M."/>
            <person name="Zifcakova L."/>
            <person name="Wipf D."/>
            <person name="Zambonelli A."/>
            <person name="Paolocci F."/>
            <person name="Nowrousian M."/>
            <person name="Ottonello S."/>
            <person name="Baldrian P."/>
            <person name="Spatafora J.W."/>
            <person name="Henrissat B."/>
            <person name="Nagy L.G."/>
            <person name="Aury J.M."/>
            <person name="Wincker P."/>
            <person name="Grigoriev I.V."/>
            <person name="Bonfante P."/>
            <person name="Martin F.M."/>
        </authorList>
    </citation>
    <scope>NUCLEOTIDE SEQUENCE [LARGE SCALE GENOMIC DNA]</scope>
    <source>
        <strain evidence="1 2">120613-1</strain>
    </source>
</reference>
<dbReference type="AlphaFoldDB" id="A0A3N4J924"/>
<keyword evidence="2" id="KW-1185">Reference proteome</keyword>
<proteinExistence type="predicted"/>
<protein>
    <submittedName>
        <fullName evidence="1">Uncharacterized protein</fullName>
    </submittedName>
</protein>
<gene>
    <name evidence="1" type="ORF">L873DRAFT_1718350</name>
</gene>
<dbReference type="EMBL" id="ML120531">
    <property type="protein sequence ID" value="RPA90304.1"/>
    <property type="molecule type" value="Genomic_DNA"/>
</dbReference>
<evidence type="ECO:0000313" key="2">
    <source>
        <dbReference type="Proteomes" id="UP000276215"/>
    </source>
</evidence>
<accession>A0A3N4J924</accession>
<sequence>SLTGVYLVPSSMPLRERTHLMNTFPLTLGPHGYSISAIFETLGPAMSKLEGGHI</sequence>
<feature type="non-terminal residue" evidence="1">
    <location>
        <position position="1"/>
    </location>
</feature>
<organism evidence="1 2">
    <name type="scientific">Choiromyces venosus 120613-1</name>
    <dbReference type="NCBI Taxonomy" id="1336337"/>
    <lineage>
        <taxon>Eukaryota</taxon>
        <taxon>Fungi</taxon>
        <taxon>Dikarya</taxon>
        <taxon>Ascomycota</taxon>
        <taxon>Pezizomycotina</taxon>
        <taxon>Pezizomycetes</taxon>
        <taxon>Pezizales</taxon>
        <taxon>Tuberaceae</taxon>
        <taxon>Choiromyces</taxon>
    </lineage>
</organism>
<name>A0A3N4J924_9PEZI</name>